<dbReference type="InterPro" id="IPR029063">
    <property type="entry name" value="SAM-dependent_MTases_sf"/>
</dbReference>
<dbReference type="KEGG" id="arf:AR1Y2_3549"/>
<evidence type="ECO:0000313" key="8">
    <source>
        <dbReference type="EMBL" id="QCP37003.1"/>
    </source>
</evidence>
<comment type="function">
    <text evidence="6">Specifically methylates the N7 position of a guanine in 16S rRNA.</text>
</comment>
<dbReference type="HAMAP" id="MF_00074">
    <property type="entry name" value="16SrRNA_methyltr_G"/>
    <property type="match status" value="1"/>
</dbReference>
<dbReference type="FunFam" id="3.40.50.150:FF:000041">
    <property type="entry name" value="Ribosomal RNA small subunit methyltransferase G"/>
    <property type="match status" value="1"/>
</dbReference>
<dbReference type="EMBL" id="CP040058">
    <property type="protein sequence ID" value="QCP37003.1"/>
    <property type="molecule type" value="Genomic_DNA"/>
</dbReference>
<comment type="subcellular location">
    <subcellularLocation>
        <location evidence="6">Cytoplasm</location>
    </subcellularLocation>
</comment>
<feature type="binding site" evidence="6">
    <location>
        <begin position="126"/>
        <end position="127"/>
    </location>
    <ligand>
        <name>S-adenosyl-L-methionine</name>
        <dbReference type="ChEBI" id="CHEBI:59789"/>
    </ligand>
</feature>
<dbReference type="Pfam" id="PF02527">
    <property type="entry name" value="GidB"/>
    <property type="match status" value="1"/>
</dbReference>
<evidence type="ECO:0000256" key="7">
    <source>
        <dbReference type="SAM" id="MobiDB-lite"/>
    </source>
</evidence>
<dbReference type="PANTHER" id="PTHR31760">
    <property type="entry name" value="S-ADENOSYL-L-METHIONINE-DEPENDENT METHYLTRANSFERASES SUPERFAMILY PROTEIN"/>
    <property type="match status" value="1"/>
</dbReference>
<evidence type="ECO:0000256" key="5">
    <source>
        <dbReference type="ARBA" id="ARBA00022691"/>
    </source>
</evidence>
<dbReference type="GO" id="GO:0005829">
    <property type="term" value="C:cytosol"/>
    <property type="evidence" value="ECO:0007669"/>
    <property type="project" value="TreeGrafter"/>
</dbReference>
<dbReference type="Gene3D" id="3.40.50.150">
    <property type="entry name" value="Vaccinia Virus protein VP39"/>
    <property type="match status" value="1"/>
</dbReference>
<proteinExistence type="inferred from homology"/>
<sequence>MVSLREKAEELGITLSDRQLAQFETYYELLHEKNKVMNLTAITERDDVILKHFVDSLALVKADCGFSSQRILDVGTGAGFPGIPLKIAFPDLKVVLLDSLNKRVKFLEEVIEALGLGNIEAIHGRAEDYARQKDYREQFDLVVSRAVANLSTLSEYCLPYVKVSGMFLPYKSGKIEEELSQGKHAVKLLGGKMEEVVSFVLPGTDMDRTILKIKKQKATPKRYPRKAGLPSKEPIS</sequence>
<keyword evidence="2 6" id="KW-0698">rRNA processing</keyword>
<dbReference type="OrthoDB" id="9808773at2"/>
<gene>
    <name evidence="6" type="primary">rsmG</name>
    <name evidence="8" type="ORF">AR1Y2_3549</name>
</gene>
<dbReference type="SUPFAM" id="SSF53335">
    <property type="entry name" value="S-adenosyl-L-methionine-dependent methyltransferases"/>
    <property type="match status" value="1"/>
</dbReference>
<dbReference type="PANTHER" id="PTHR31760:SF0">
    <property type="entry name" value="S-ADENOSYL-L-METHIONINE-DEPENDENT METHYLTRANSFERASES SUPERFAMILY PROTEIN"/>
    <property type="match status" value="1"/>
</dbReference>
<feature type="binding site" evidence="6">
    <location>
        <position position="80"/>
    </location>
    <ligand>
        <name>S-adenosyl-L-methionine</name>
        <dbReference type="ChEBI" id="CHEBI:59789"/>
    </ligand>
</feature>
<keyword evidence="4 6" id="KW-0808">Transferase</keyword>
<evidence type="ECO:0000313" key="9">
    <source>
        <dbReference type="Proteomes" id="UP000298653"/>
    </source>
</evidence>
<feature type="binding site" evidence="6">
    <location>
        <position position="145"/>
    </location>
    <ligand>
        <name>S-adenosyl-L-methionine</name>
        <dbReference type="ChEBI" id="CHEBI:59789"/>
    </ligand>
</feature>
<feature type="binding site" evidence="6">
    <location>
        <position position="75"/>
    </location>
    <ligand>
        <name>S-adenosyl-L-methionine</name>
        <dbReference type="ChEBI" id="CHEBI:59789"/>
    </ligand>
</feature>
<reference evidence="8 9" key="1">
    <citation type="submission" date="2019-05" db="EMBL/GenBank/DDBJ databases">
        <title>Complete genome sequencing of Anaerostipes rhamnosivorans.</title>
        <authorList>
            <person name="Bui T.P.N."/>
            <person name="de Vos W.M."/>
        </authorList>
    </citation>
    <scope>NUCLEOTIDE SEQUENCE [LARGE SCALE GENOMIC DNA]</scope>
    <source>
        <strain evidence="8 9">1y2</strain>
    </source>
</reference>
<evidence type="ECO:0000256" key="3">
    <source>
        <dbReference type="ARBA" id="ARBA00022603"/>
    </source>
</evidence>
<comment type="caution">
    <text evidence="6">Lacks conserved residue(s) required for the propagation of feature annotation.</text>
</comment>
<dbReference type="NCBIfam" id="TIGR00138">
    <property type="entry name" value="rsmG_gidB"/>
    <property type="match status" value="1"/>
</dbReference>
<keyword evidence="3 6" id="KW-0489">Methyltransferase</keyword>
<comment type="similarity">
    <text evidence="6">Belongs to the methyltransferase superfamily. RNA methyltransferase RsmG family.</text>
</comment>
<keyword evidence="5 6" id="KW-0949">S-adenosyl-L-methionine</keyword>
<dbReference type="RefSeq" id="WP_137330148.1">
    <property type="nucleotide sequence ID" value="NZ_CP040058.1"/>
</dbReference>
<dbReference type="InterPro" id="IPR003682">
    <property type="entry name" value="rRNA_ssu_MeTfrase_G"/>
</dbReference>
<dbReference type="EC" id="2.1.1.-" evidence="6"/>
<protein>
    <recommendedName>
        <fullName evidence="6">Ribosomal RNA small subunit methyltransferase G</fullName>
        <ecNumber evidence="6">2.1.1.-</ecNumber>
    </recommendedName>
    <alternativeName>
        <fullName evidence="6">16S rRNA 7-methylguanosine methyltransferase</fullName>
        <shortName evidence="6">16S rRNA m7G methyltransferase</shortName>
    </alternativeName>
</protein>
<evidence type="ECO:0000256" key="2">
    <source>
        <dbReference type="ARBA" id="ARBA00022552"/>
    </source>
</evidence>
<evidence type="ECO:0000256" key="4">
    <source>
        <dbReference type="ARBA" id="ARBA00022679"/>
    </source>
</evidence>
<feature type="compositionally biased region" description="Basic residues" evidence="7">
    <location>
        <begin position="216"/>
        <end position="225"/>
    </location>
</feature>
<dbReference type="AlphaFoldDB" id="A0A4P8ILK9"/>
<organism evidence="8 9">
    <name type="scientific">Anaerostipes rhamnosivorans</name>
    <dbReference type="NCBI Taxonomy" id="1229621"/>
    <lineage>
        <taxon>Bacteria</taxon>
        <taxon>Bacillati</taxon>
        <taxon>Bacillota</taxon>
        <taxon>Clostridia</taxon>
        <taxon>Lachnospirales</taxon>
        <taxon>Lachnospiraceae</taxon>
        <taxon>Anaerostipes</taxon>
    </lineage>
</organism>
<dbReference type="GO" id="GO:0070043">
    <property type="term" value="F:rRNA (guanine-N7-)-methyltransferase activity"/>
    <property type="evidence" value="ECO:0007669"/>
    <property type="project" value="UniProtKB-UniRule"/>
</dbReference>
<accession>A0A4P8ILK9</accession>
<keyword evidence="9" id="KW-1185">Reference proteome</keyword>
<dbReference type="PIRSF" id="PIRSF003078">
    <property type="entry name" value="GidB"/>
    <property type="match status" value="1"/>
</dbReference>
<feature type="region of interest" description="Disordered" evidence="7">
    <location>
        <begin position="216"/>
        <end position="236"/>
    </location>
</feature>
<name>A0A4P8ILK9_9FIRM</name>
<evidence type="ECO:0000256" key="6">
    <source>
        <dbReference type="HAMAP-Rule" id="MF_00074"/>
    </source>
</evidence>
<dbReference type="CDD" id="cd02440">
    <property type="entry name" value="AdoMet_MTases"/>
    <property type="match status" value="1"/>
</dbReference>
<keyword evidence="1 6" id="KW-0963">Cytoplasm</keyword>
<dbReference type="Proteomes" id="UP000298653">
    <property type="component" value="Chromosome"/>
</dbReference>
<evidence type="ECO:0000256" key="1">
    <source>
        <dbReference type="ARBA" id="ARBA00022490"/>
    </source>
</evidence>